<dbReference type="AlphaFoldDB" id="E1YA97"/>
<accession>E1YA97</accession>
<protein>
    <submittedName>
        <fullName evidence="1">Uncharacterized protein</fullName>
    </submittedName>
</protein>
<proteinExistence type="predicted"/>
<organism evidence="1">
    <name type="scientific">uncultured Desulfobacterium sp</name>
    <dbReference type="NCBI Taxonomy" id="201089"/>
    <lineage>
        <taxon>Bacteria</taxon>
        <taxon>Pseudomonadati</taxon>
        <taxon>Thermodesulfobacteriota</taxon>
        <taxon>Desulfobacteria</taxon>
        <taxon>Desulfobacterales</taxon>
        <taxon>Desulfobacteriaceae</taxon>
        <taxon>Desulfobacterium</taxon>
        <taxon>environmental samples</taxon>
    </lineage>
</organism>
<gene>
    <name evidence="1" type="ORF">N47_H23130</name>
</gene>
<dbReference type="EMBL" id="FR695866">
    <property type="protein sequence ID" value="CBX27491.1"/>
    <property type="molecule type" value="Genomic_DNA"/>
</dbReference>
<evidence type="ECO:0000313" key="1">
    <source>
        <dbReference type="EMBL" id="CBX27491.1"/>
    </source>
</evidence>
<name>E1YA97_9BACT</name>
<sequence length="77" mass="8590">MLSELEKDKLGSDKVLAETIVEELSNRMVGFGNKDNTIILVSESDTLYAGSLVESITDISFRSIRMFPVFFKKVTGK</sequence>
<reference evidence="1" key="1">
    <citation type="journal article" date="2011" name="Environ. Microbiol.">
        <title>Genomic insights into the metabolic potential of the polycyclic aromatic hydrocarbon degrading sulfate-reducing Deltaproteobacterium N47.</title>
        <authorList>
            <person name="Bergmann F."/>
            <person name="Selesi D."/>
            <person name="Weinmaier T."/>
            <person name="Tischler P."/>
            <person name="Rattei T."/>
            <person name="Meckenstock R.U."/>
        </authorList>
    </citation>
    <scope>NUCLEOTIDE SEQUENCE</scope>
</reference>